<dbReference type="EMBL" id="CM044708">
    <property type="protein sequence ID" value="KAI5649401.1"/>
    <property type="molecule type" value="Genomic_DNA"/>
</dbReference>
<dbReference type="Proteomes" id="UP001060085">
    <property type="component" value="Linkage Group LG08"/>
</dbReference>
<name>A0ACB9ZNY5_CATRO</name>
<organism evidence="1 2">
    <name type="scientific">Catharanthus roseus</name>
    <name type="common">Madagascar periwinkle</name>
    <name type="synonym">Vinca rosea</name>
    <dbReference type="NCBI Taxonomy" id="4058"/>
    <lineage>
        <taxon>Eukaryota</taxon>
        <taxon>Viridiplantae</taxon>
        <taxon>Streptophyta</taxon>
        <taxon>Embryophyta</taxon>
        <taxon>Tracheophyta</taxon>
        <taxon>Spermatophyta</taxon>
        <taxon>Magnoliopsida</taxon>
        <taxon>eudicotyledons</taxon>
        <taxon>Gunneridae</taxon>
        <taxon>Pentapetalae</taxon>
        <taxon>asterids</taxon>
        <taxon>lamiids</taxon>
        <taxon>Gentianales</taxon>
        <taxon>Apocynaceae</taxon>
        <taxon>Rauvolfioideae</taxon>
        <taxon>Vinceae</taxon>
        <taxon>Catharanthinae</taxon>
        <taxon>Catharanthus</taxon>
    </lineage>
</organism>
<comment type="caution">
    <text evidence="1">The sequence shown here is derived from an EMBL/GenBank/DDBJ whole genome shotgun (WGS) entry which is preliminary data.</text>
</comment>
<evidence type="ECO:0000313" key="2">
    <source>
        <dbReference type="Proteomes" id="UP001060085"/>
    </source>
</evidence>
<evidence type="ECO:0000313" key="1">
    <source>
        <dbReference type="EMBL" id="KAI5649401.1"/>
    </source>
</evidence>
<reference evidence="2" key="1">
    <citation type="journal article" date="2023" name="Nat. Plants">
        <title>Single-cell RNA sequencing provides a high-resolution roadmap for understanding the multicellular compartmentation of specialized metabolism.</title>
        <authorList>
            <person name="Sun S."/>
            <person name="Shen X."/>
            <person name="Li Y."/>
            <person name="Li Y."/>
            <person name="Wang S."/>
            <person name="Li R."/>
            <person name="Zhang H."/>
            <person name="Shen G."/>
            <person name="Guo B."/>
            <person name="Wei J."/>
            <person name="Xu J."/>
            <person name="St-Pierre B."/>
            <person name="Chen S."/>
            <person name="Sun C."/>
        </authorList>
    </citation>
    <scope>NUCLEOTIDE SEQUENCE [LARGE SCALE GENOMIC DNA]</scope>
</reference>
<protein>
    <submittedName>
        <fullName evidence="1">Uncharacterized protein</fullName>
    </submittedName>
</protein>
<gene>
    <name evidence="1" type="ORF">M9H77_35406</name>
</gene>
<accession>A0ACB9ZNY5</accession>
<proteinExistence type="predicted"/>
<keyword evidence="2" id="KW-1185">Reference proteome</keyword>
<sequence>MSSCSGKKKSSWPELVGAPATVAFRIIERQNKDVNATIVDDSSFVSGDFRCDRVRIFVNRQNFVTRTPRVG</sequence>